<evidence type="ECO:0000256" key="11">
    <source>
        <dbReference type="RuleBase" id="RU000434"/>
    </source>
</evidence>
<dbReference type="Gene3D" id="2.40.50.150">
    <property type="match status" value="1"/>
</dbReference>
<comment type="subunit">
    <text evidence="8 12">In plastids the minimal PEP RNA polymerase catalytic core is composed of four subunits: alpha, beta, beta', and beta''. When a (nuclear-encoded) sigma factor is associated with the core the holoenzyme is formed, which can initiate transcription.</text>
</comment>
<dbReference type="GO" id="GO:0032549">
    <property type="term" value="F:ribonucleoside binding"/>
    <property type="evidence" value="ECO:0007669"/>
    <property type="project" value="InterPro"/>
</dbReference>
<dbReference type="GO" id="GO:0000428">
    <property type="term" value="C:DNA-directed RNA polymerase complex"/>
    <property type="evidence" value="ECO:0007669"/>
    <property type="project" value="UniProtKB-KW"/>
</dbReference>
<dbReference type="InterPro" id="IPR015712">
    <property type="entry name" value="DNA-dir_RNA_pol_su2"/>
</dbReference>
<geneLocation type="plastid" evidence="18"/>
<comment type="subcellular location">
    <subcellularLocation>
        <location evidence="2">Plastid</location>
    </subcellularLocation>
</comment>
<dbReference type="EC" id="2.7.7.6" evidence="10 12"/>
<evidence type="ECO:0000259" key="16">
    <source>
        <dbReference type="Pfam" id="PF04563"/>
    </source>
</evidence>
<dbReference type="EMBL" id="MG727869">
    <property type="protein sequence ID" value="AWX64087.1"/>
    <property type="molecule type" value="Genomic_DNA"/>
</dbReference>
<evidence type="ECO:0000256" key="4">
    <source>
        <dbReference type="ARBA" id="ARBA00022478"/>
    </source>
</evidence>
<dbReference type="GO" id="GO:0003677">
    <property type="term" value="F:DNA binding"/>
    <property type="evidence" value="ECO:0007669"/>
    <property type="project" value="UniProtKB-UniRule"/>
</dbReference>
<dbReference type="Pfam" id="PF04563">
    <property type="entry name" value="RNA_pol_Rpb2_1"/>
    <property type="match status" value="1"/>
</dbReference>
<evidence type="ECO:0000256" key="3">
    <source>
        <dbReference type="ARBA" id="ARBA00006835"/>
    </source>
</evidence>
<keyword evidence="7 10" id="KW-0804">Transcription</keyword>
<dbReference type="Gene3D" id="2.40.270.10">
    <property type="entry name" value="DNA-directed RNA polymerase, subunit 2, domain 6"/>
    <property type="match status" value="1"/>
</dbReference>
<dbReference type="InterPro" id="IPR007120">
    <property type="entry name" value="DNA-dir_RNAP_su2_dom"/>
</dbReference>
<dbReference type="InterPro" id="IPR014724">
    <property type="entry name" value="RNA_pol_RPB2_OB-fold"/>
</dbReference>
<evidence type="ECO:0000256" key="12">
    <source>
        <dbReference type="RuleBase" id="RU363031"/>
    </source>
</evidence>
<dbReference type="Pfam" id="PF00562">
    <property type="entry name" value="RNA_pol_Rpb2_6"/>
    <property type="match status" value="1"/>
</dbReference>
<evidence type="ECO:0000256" key="7">
    <source>
        <dbReference type="ARBA" id="ARBA00023163"/>
    </source>
</evidence>
<keyword evidence="6 10" id="KW-0548">Nucleotidyltransferase</keyword>
<comment type="subunit">
    <text evidence="10">The RNAP catalytic core consists of 2 alpha, 1 beta, 1 beta' and 1 omega subunit. When a sigma factor is associated with the core the holoenzyme is formed, which can initiate transcription.</text>
</comment>
<dbReference type="Gene3D" id="2.40.50.100">
    <property type="match status" value="1"/>
</dbReference>
<dbReference type="InterPro" id="IPR010243">
    <property type="entry name" value="RNA_pol_bsu_bac"/>
</dbReference>
<dbReference type="AlphaFoldDB" id="A0A3P8MUM2"/>
<gene>
    <name evidence="10 18" type="primary">rpoB</name>
    <name evidence="18" type="ORF">Capsosi_056</name>
</gene>
<evidence type="ECO:0000256" key="10">
    <source>
        <dbReference type="HAMAP-Rule" id="MF_01321"/>
    </source>
</evidence>
<evidence type="ECO:0000256" key="5">
    <source>
        <dbReference type="ARBA" id="ARBA00022679"/>
    </source>
</evidence>
<keyword evidence="18" id="KW-0934">Plastid</keyword>
<feature type="domain" description="DNA-directed RNA polymerase subunit 2 hybrid-binding" evidence="13">
    <location>
        <begin position="678"/>
        <end position="1142"/>
    </location>
</feature>
<dbReference type="InterPro" id="IPR007642">
    <property type="entry name" value="RNA_pol_Rpb2_2"/>
</dbReference>
<organism evidence="18">
    <name type="scientific">Capsosiphon fulvescens</name>
    <dbReference type="NCBI Taxonomy" id="205396"/>
    <lineage>
        <taxon>Eukaryota</taxon>
        <taxon>Viridiplantae</taxon>
        <taxon>Chlorophyta</taxon>
        <taxon>core chlorophytes</taxon>
        <taxon>Ulvophyceae</taxon>
        <taxon>OUU clade</taxon>
        <taxon>Ulotrichales</taxon>
        <taxon>Ulotrichaceae</taxon>
        <taxon>Capsosiphon</taxon>
    </lineage>
</organism>
<dbReference type="GO" id="GO:0003899">
    <property type="term" value="F:DNA-directed RNA polymerase activity"/>
    <property type="evidence" value="ECO:0007669"/>
    <property type="project" value="UniProtKB-UniRule"/>
</dbReference>
<dbReference type="Pfam" id="PF04561">
    <property type="entry name" value="RNA_pol_Rpb2_2"/>
    <property type="match status" value="1"/>
</dbReference>
<feature type="domain" description="RNA polymerase Rpb2" evidence="14">
    <location>
        <begin position="1144"/>
        <end position="1215"/>
    </location>
</feature>
<protein>
    <recommendedName>
        <fullName evidence="10 12">DNA-directed RNA polymerase subunit beta</fullName>
        <shortName evidence="10">RNAP subunit beta</shortName>
        <ecNumber evidence="10 12">2.7.7.6</ecNumber>
    </recommendedName>
    <alternativeName>
        <fullName evidence="10">RNA polymerase subunit beta</fullName>
    </alternativeName>
    <alternativeName>
        <fullName evidence="10">Transcriptase subunit beta</fullName>
    </alternativeName>
</protein>
<evidence type="ECO:0000313" key="18">
    <source>
        <dbReference type="EMBL" id="AWX64087.1"/>
    </source>
</evidence>
<comment type="catalytic activity">
    <reaction evidence="9 10 12">
        <text>RNA(n) + a ribonucleoside 5'-triphosphate = RNA(n+1) + diphosphate</text>
        <dbReference type="Rhea" id="RHEA:21248"/>
        <dbReference type="Rhea" id="RHEA-COMP:14527"/>
        <dbReference type="Rhea" id="RHEA-COMP:17342"/>
        <dbReference type="ChEBI" id="CHEBI:33019"/>
        <dbReference type="ChEBI" id="CHEBI:61557"/>
        <dbReference type="ChEBI" id="CHEBI:140395"/>
        <dbReference type="EC" id="2.7.7.6"/>
    </reaction>
</comment>
<comment type="function">
    <text evidence="1 10 12">DNA-dependent RNA polymerase catalyzes the transcription of DNA into RNA using the four ribonucleoside triphosphates as substrates.</text>
</comment>
<dbReference type="InterPro" id="IPR007644">
    <property type="entry name" value="RNA_pol_bsu_protrusion"/>
</dbReference>
<evidence type="ECO:0000259" key="14">
    <source>
        <dbReference type="Pfam" id="PF04560"/>
    </source>
</evidence>
<keyword evidence="4 10" id="KW-0240">DNA-directed RNA polymerase</keyword>
<dbReference type="Gene3D" id="3.90.1100.10">
    <property type="match status" value="1"/>
</dbReference>
<dbReference type="GeneID" id="38458144"/>
<sequence>MRPIQNQQNPLPISMWSEYDSFPISLEESLHLQPKKNLHFTSAESIYNPLVDFKIPNFLNIQTASFKHFLNVGLIEKLNTLNNMQNSDKRFEIYFYSEKYKISVPKWTPSQAILKRKTYNCQLYVPVQLTDLSTKQITFQWIKLATLPMMTKYGHFIINGSPRIIMNQIVRSPGVYFHQSVKDNHINIYSADFIAEKGAWLRLEVDPKTGAIWAKLKKTPKIPLLLFLRCFGVDFPVLNNYLQCKNLSKSYEKTAIDETILFQDKKQALVQLSKTVYPTIKPESIYGQMFLFRKFLNPRSYSLSLLGRARLNQKLGLCIPHDYTFLTGQDILFACLFLLDLVNGNRNPDDIDDLKNRKVKPCGELIQMQFQLGLSRLEKHIFEQYKQIPYKKLVLGNILNSTAMNSSLREFFGTNPLSQLMDQTNALAELTHKRRLSCLGPGGIQRETANMAIRGIHETHYGRICPIETPEGQNAGLVNSITIYAKLNPSGFLETTFWKTYKGHILNNKDPLLFDSDQERDAIIAPGDMKCNDLNFLPKSNSIPSRKQSQFQLVSREDINYIALSPVQMISVATALIPFLEHDDGNRALMGSNMQRQAVPTIKPSKPIVGTGLESRVISDIGQAKQARQSGFVTYVDGNEVVVFSFVKRGMMKKVIGNFSNYDSESYLKSNVGKDLINTKPLKPIKYELDKFHRSNQDTYMVHRPVVQVGSWVEKGDLLADSSSSQQGELSLGQNILVGYTPWEGYNFEDAVLISSRLISDDLYTSLHIERYEVEVRDTQFGMEQITCNLSQSGLDYLDHLGIAKIGTWVEHGDILVGKITPIDQKPLTPYEKLLYDILGKKVPKTRNTSLTVPKNVHGRVIHVEIIETDSDFISKRPIKNQKQSKSNHFKFSHEIISNDYLKNQNQEKSIYDSIIDSKWQSYLNRDHANLDFSLRFGLDDRSEKSPSNLNLDSSKSYNRHSGVLKVHIYLAEKRSIQVGDKIAGRHGNKGIVSNILPRQDMPYLPDGTPLDLVLNPLGVPSRMNVGQIFECLLGLAGSYLGQNYKIQPFDELYGCEASRSLVYSKLYEARIKTGQDWLFNPNNPGKIQLFDGRTGSCFSQPVTVGKSYILKLVHLVDEKIHARSTGPYSLVTQQPLRGRSKQGGQRVGEMEVWALEGFGAAYILQELLTIKSDAMHGRQQLIHSILDNKPLEIGTPESFKVLIRELQSVCLDIYTSQLVGKFGKRAKLDMVQLP</sequence>
<dbReference type="Pfam" id="PF04565">
    <property type="entry name" value="RNA_pol_Rpb2_3"/>
    <property type="match status" value="1"/>
</dbReference>
<feature type="domain" description="RNA polymerase Rpb2" evidence="15">
    <location>
        <begin position="171"/>
        <end position="360"/>
    </location>
</feature>
<proteinExistence type="inferred from homology"/>
<dbReference type="GO" id="GO:0006351">
    <property type="term" value="P:DNA-templated transcription"/>
    <property type="evidence" value="ECO:0007669"/>
    <property type="project" value="UniProtKB-UniRule"/>
</dbReference>
<accession>A0A3P8MUM2</accession>
<feature type="domain" description="RNA polymerase beta subunit protrusion" evidence="16">
    <location>
        <begin position="105"/>
        <end position="390"/>
    </location>
</feature>
<dbReference type="CDD" id="cd00653">
    <property type="entry name" value="RNA_pol_B_RPB2"/>
    <property type="match status" value="1"/>
</dbReference>
<dbReference type="PANTHER" id="PTHR20856">
    <property type="entry name" value="DNA-DIRECTED RNA POLYMERASE I SUBUNIT 2"/>
    <property type="match status" value="1"/>
</dbReference>
<dbReference type="InterPro" id="IPR007645">
    <property type="entry name" value="RNA_pol_Rpb2_3"/>
</dbReference>
<dbReference type="Gene3D" id="3.90.1800.10">
    <property type="entry name" value="RNA polymerase alpha subunit dimerisation domain"/>
    <property type="match status" value="1"/>
</dbReference>
<dbReference type="HAMAP" id="MF_01321">
    <property type="entry name" value="RNApol_bact_RpoB"/>
    <property type="match status" value="1"/>
</dbReference>
<evidence type="ECO:0000256" key="9">
    <source>
        <dbReference type="ARBA" id="ARBA00048552"/>
    </source>
</evidence>
<feature type="domain" description="RNA polymerase Rpb2" evidence="17">
    <location>
        <begin position="419"/>
        <end position="486"/>
    </location>
</feature>
<evidence type="ECO:0000256" key="6">
    <source>
        <dbReference type="ARBA" id="ARBA00022695"/>
    </source>
</evidence>
<dbReference type="PROSITE" id="PS01166">
    <property type="entry name" value="RNA_POL_BETA"/>
    <property type="match status" value="1"/>
</dbReference>
<dbReference type="InterPro" id="IPR037034">
    <property type="entry name" value="RNA_pol_Rpb2_2_sf"/>
</dbReference>
<dbReference type="InterPro" id="IPR007641">
    <property type="entry name" value="RNA_pol_Rpb2_7"/>
</dbReference>
<dbReference type="InterPro" id="IPR007121">
    <property type="entry name" value="RNA_pol_bsu_CS"/>
</dbReference>
<name>A0A3P8MUM2_9CHLO</name>
<evidence type="ECO:0000256" key="2">
    <source>
        <dbReference type="ARBA" id="ARBA00004474"/>
    </source>
</evidence>
<reference evidence="18" key="1">
    <citation type="journal article" date="2018" name="J. Phycol.">
        <title>Flip-flop organization in the chloroplast genome of Capsosiphon fulvescens (Ulvophyceae, Chlorophyta.</title>
        <authorList>
            <person name="Kim D."/>
            <person name="Lee J."/>
            <person name="Choi J.W."/>
            <person name="Yang J.H."/>
            <person name="Hwang I.K."/>
            <person name="Yoon H.S."/>
        </authorList>
    </citation>
    <scope>NUCLEOTIDE SEQUENCE</scope>
    <source>
        <strain evidence="18">TypeA</strain>
    </source>
</reference>
<dbReference type="InterPro" id="IPR037033">
    <property type="entry name" value="DNA-dir_RNAP_su2_hyb_sf"/>
</dbReference>
<dbReference type="SUPFAM" id="SSF64484">
    <property type="entry name" value="beta and beta-prime subunits of DNA dependent RNA-polymerase"/>
    <property type="match status" value="1"/>
</dbReference>
<evidence type="ECO:0000256" key="1">
    <source>
        <dbReference type="ARBA" id="ARBA00004026"/>
    </source>
</evidence>
<comment type="similarity">
    <text evidence="3 10 11">Belongs to the RNA polymerase beta chain family.</text>
</comment>
<dbReference type="NCBIfam" id="NF001616">
    <property type="entry name" value="PRK00405.1"/>
    <property type="match status" value="1"/>
</dbReference>
<keyword evidence="5 10" id="KW-0808">Transferase</keyword>
<evidence type="ECO:0000259" key="13">
    <source>
        <dbReference type="Pfam" id="PF00562"/>
    </source>
</evidence>
<evidence type="ECO:0000259" key="15">
    <source>
        <dbReference type="Pfam" id="PF04561"/>
    </source>
</evidence>
<dbReference type="RefSeq" id="YP_009538398.1">
    <property type="nucleotide sequence ID" value="NC_039920.1"/>
</dbReference>
<evidence type="ECO:0000256" key="8">
    <source>
        <dbReference type="ARBA" id="ARBA00026088"/>
    </source>
</evidence>
<evidence type="ECO:0000259" key="17">
    <source>
        <dbReference type="Pfam" id="PF04565"/>
    </source>
</evidence>
<dbReference type="Pfam" id="PF04560">
    <property type="entry name" value="RNA_pol_Rpb2_7"/>
    <property type="match status" value="1"/>
</dbReference>
<dbReference type="Gene3D" id="3.90.1110.10">
    <property type="entry name" value="RNA polymerase Rpb2, domain 2"/>
    <property type="match status" value="1"/>
</dbReference>